<name>A0A3M7D2A3_HORWE</name>
<evidence type="ECO:0000256" key="1">
    <source>
        <dbReference type="SAM" id="MobiDB-lite"/>
    </source>
</evidence>
<comment type="caution">
    <text evidence="4">The sequence shown here is derived from an EMBL/GenBank/DDBJ whole genome shotgun (WGS) entry which is preliminary data.</text>
</comment>
<dbReference type="Gene3D" id="3.40.50.300">
    <property type="entry name" value="P-loop containing nucleotide triphosphate hydrolases"/>
    <property type="match status" value="2"/>
</dbReference>
<evidence type="ECO:0000259" key="2">
    <source>
        <dbReference type="Pfam" id="PF13086"/>
    </source>
</evidence>
<dbReference type="PANTHER" id="PTHR10887">
    <property type="entry name" value="DNA2/NAM7 HELICASE FAMILY"/>
    <property type="match status" value="1"/>
</dbReference>
<gene>
    <name evidence="4" type="ORF">D0863_12283</name>
</gene>
<dbReference type="Pfam" id="PF13086">
    <property type="entry name" value="AAA_11"/>
    <property type="match status" value="1"/>
</dbReference>
<dbReference type="InterPro" id="IPR041677">
    <property type="entry name" value="DNA2/NAM7_AAA_11"/>
</dbReference>
<dbReference type="InterPro" id="IPR045055">
    <property type="entry name" value="DNA2/NAM7-like"/>
</dbReference>
<dbReference type="Proteomes" id="UP000269276">
    <property type="component" value="Unassembled WGS sequence"/>
</dbReference>
<evidence type="ECO:0008006" key="6">
    <source>
        <dbReference type="Google" id="ProtNLM"/>
    </source>
</evidence>
<reference evidence="4 5" key="1">
    <citation type="journal article" date="2018" name="BMC Genomics">
        <title>Genomic evidence for intraspecific hybridization in a clonal and extremely halotolerant yeast.</title>
        <authorList>
            <person name="Gostincar C."/>
            <person name="Stajich J.E."/>
            <person name="Zupancic J."/>
            <person name="Zalar P."/>
            <person name="Gunde-Cimerman N."/>
        </authorList>
    </citation>
    <scope>NUCLEOTIDE SEQUENCE [LARGE SCALE GENOMIC DNA]</scope>
    <source>
        <strain evidence="4 5">EXF-2682</strain>
    </source>
</reference>
<dbReference type="Pfam" id="PF13087">
    <property type="entry name" value="AAA_12"/>
    <property type="match status" value="1"/>
</dbReference>
<accession>A0A3M7D2A3</accession>
<dbReference type="InterPro" id="IPR027417">
    <property type="entry name" value="P-loop_NTPase"/>
</dbReference>
<dbReference type="OrthoDB" id="6513042at2759"/>
<dbReference type="EMBL" id="QWIP01000625">
    <property type="protein sequence ID" value="RMY58384.1"/>
    <property type="molecule type" value="Genomic_DNA"/>
</dbReference>
<dbReference type="InterPro" id="IPR041679">
    <property type="entry name" value="DNA2/NAM7-like_C"/>
</dbReference>
<evidence type="ECO:0000259" key="3">
    <source>
        <dbReference type="Pfam" id="PF13087"/>
    </source>
</evidence>
<dbReference type="PANTHER" id="PTHR10887:SF495">
    <property type="entry name" value="HELICASE SENATAXIN ISOFORM X1-RELATED"/>
    <property type="match status" value="1"/>
</dbReference>
<dbReference type="AlphaFoldDB" id="A0A3M7D2A3"/>
<feature type="domain" description="DNA2/NAM7 helicase-like C-terminal" evidence="3">
    <location>
        <begin position="843"/>
        <end position="1057"/>
    </location>
</feature>
<proteinExistence type="predicted"/>
<organism evidence="4 5">
    <name type="scientific">Hortaea werneckii</name>
    <name type="common">Black yeast</name>
    <name type="synonym">Cladosporium werneckii</name>
    <dbReference type="NCBI Taxonomy" id="91943"/>
    <lineage>
        <taxon>Eukaryota</taxon>
        <taxon>Fungi</taxon>
        <taxon>Dikarya</taxon>
        <taxon>Ascomycota</taxon>
        <taxon>Pezizomycotina</taxon>
        <taxon>Dothideomycetes</taxon>
        <taxon>Dothideomycetidae</taxon>
        <taxon>Mycosphaerellales</taxon>
        <taxon>Teratosphaeriaceae</taxon>
        <taxon>Hortaea</taxon>
    </lineage>
</organism>
<feature type="region of interest" description="Disordered" evidence="1">
    <location>
        <begin position="698"/>
        <end position="727"/>
    </location>
</feature>
<evidence type="ECO:0000313" key="5">
    <source>
        <dbReference type="Proteomes" id="UP000269276"/>
    </source>
</evidence>
<protein>
    <recommendedName>
        <fullName evidence="6">DNA2/NAM7 helicase-like C-terminal domain-containing protein</fullName>
    </recommendedName>
</protein>
<feature type="domain" description="DNA2/NAM7 helicase helicase" evidence="2">
    <location>
        <begin position="511"/>
        <end position="822"/>
    </location>
</feature>
<sequence length="1105" mass="124329">METDDTSTESGITVDSAYESGSEKGIGYEDHAAFGHFKLLTDAITKGKVTNNTTLISLYQYDRRGGDDTLLKNLTGIVAPKVRCRIENLDPAVPYSTMMAVNEKCNLRLTYNKLLFAPTVRLECAIPGTTSSNELLTLALEWPFYDPDRNETGIQDFGVHDGGKIVHFKAGRPTVSGFGRVRECKSRMSEEQLRAVRLLKQLRCSEGVTSFTFKLDQSALTARDKLELSKIYDRLPGGNPKMLLPSIGRREYAAFPVGQHYLPIYGSREHEINAMLKASPPFPMVPVPVADEFATPREAAAELSMASTITERERNESLRLWASPRHRATLYALHERPLIGINFGGYNRLQGMNKFTLPEHLYAEITIFLPGTGGIKFAAFHYPNALGLPKHDAYFVITSTDVMHFRQLCSHLKAELTDLKAGNPLPKDSGTTKKQRFAVRIEPHYNSFTYHGQLKTLELLCHKGANQRWHRILLNQQHDAIADVDMTKDADISEEEEKEAYNQLVNFMPWNAEQMEVIEGIRKAPDGMQIVLGPAGTGKTSLQEALATYFWRLGYHVLALAPANSNADHLTRLMLKQAVEGLRCHRLYPSSRDLGLDKMEKGQAEHLKVGHQDGNATGSHEFFFLLAGMEEHRNEKATARDCGVEQAVYDEALTGELSLMKCLRPLDPDEDKSNDGLDEEVDVWEVVRDGIHELRDIQKHNEEVHRSNAKLEPGDKDRQPLKKLSSSKKARMDEAYVWCKGHIISETRFMITTTGNARSAELLKHFGKDMDGHKTCKGLVVFVDEACKDQEINVWAPIVCEAWADKVKGVVLFGDEKQLNPTNTNAKNKEGKPEFNPYSDRLSLSLPTRLVRQGFPYVALKTQMRMHKDLASFVNRCFYQRALVDGNGTDVPLEECKPGLQKVLTRIIANQITDPAAAEKYLEDNSEEKARQHWIKLSEKDTGTVSINGRGSRCYKAFADVFFDSIFPGLRGYFGDKLEANVMMHCWEEKAEIVREAENLTRAELPKIMTIDSNQGQESFMTIIDGSFKYRDRVGFMAEKRRCNVALSRAKGVRWVISGPMSYDPLGFQREAAKSPFPQLHDELQPKGMVHLFAKGNEARADDSA</sequence>
<dbReference type="SUPFAM" id="SSF52540">
    <property type="entry name" value="P-loop containing nucleoside triphosphate hydrolases"/>
    <property type="match status" value="1"/>
</dbReference>
<dbReference type="GO" id="GO:0004386">
    <property type="term" value="F:helicase activity"/>
    <property type="evidence" value="ECO:0007669"/>
    <property type="project" value="InterPro"/>
</dbReference>
<dbReference type="VEuPathDB" id="FungiDB:BTJ68_09141"/>
<evidence type="ECO:0000313" key="4">
    <source>
        <dbReference type="EMBL" id="RMY58384.1"/>
    </source>
</evidence>